<dbReference type="CDD" id="cd04647">
    <property type="entry name" value="LbH_MAT_like"/>
    <property type="match status" value="1"/>
</dbReference>
<comment type="caution">
    <text evidence="4">The sequence shown here is derived from an EMBL/GenBank/DDBJ whole genome shotgun (WGS) entry which is preliminary data.</text>
</comment>
<evidence type="ECO:0000256" key="3">
    <source>
        <dbReference type="ARBA" id="ARBA00023315"/>
    </source>
</evidence>
<dbReference type="InterPro" id="IPR051159">
    <property type="entry name" value="Hexapeptide_acetyltransf"/>
</dbReference>
<dbReference type="SUPFAM" id="SSF51161">
    <property type="entry name" value="Trimeric LpxA-like enzymes"/>
    <property type="match status" value="1"/>
</dbReference>
<evidence type="ECO:0000313" key="4">
    <source>
        <dbReference type="EMBL" id="MBR7631575.1"/>
    </source>
</evidence>
<organism evidence="4 5">
    <name type="scientific">Aeromonas popoffii</name>
    <dbReference type="NCBI Taxonomy" id="70856"/>
    <lineage>
        <taxon>Bacteria</taxon>
        <taxon>Pseudomonadati</taxon>
        <taxon>Pseudomonadota</taxon>
        <taxon>Gammaproteobacteria</taxon>
        <taxon>Aeromonadales</taxon>
        <taxon>Aeromonadaceae</taxon>
        <taxon>Aeromonas</taxon>
    </lineage>
</organism>
<dbReference type="Pfam" id="PF00132">
    <property type="entry name" value="Hexapep"/>
    <property type="match status" value="1"/>
</dbReference>
<protein>
    <submittedName>
        <fullName evidence="4">Acyltransferase</fullName>
    </submittedName>
</protein>
<dbReference type="InterPro" id="IPR001451">
    <property type="entry name" value="Hexapep"/>
</dbReference>
<sequence>MNSISMYRMKAWAKQGESAQARFVWRFAKGARSWSFPLVPPLHRLLYRLYKLGSQSLSTLTRTFWWTPLFQSRLKAPAPRLYLYGGIPFISGPVSIQVGSDCRLSAAMTISGRPSSKDPQLTIGNNVGIGWQTTIAVGSKVVLGDNVRIAGRAFLAGYPGHPLDARARAQGLPDQDEQVGDIVLEQDVWLGTGVMVMAGVTIGAGTVVAAGSIVTHNLPAGVLAAGVPARVLRPLDTQDSHDILAAPTLTEENRT</sequence>
<dbReference type="PANTHER" id="PTHR23416">
    <property type="entry name" value="SIALIC ACID SYNTHASE-RELATED"/>
    <property type="match status" value="1"/>
</dbReference>
<dbReference type="Gene3D" id="2.160.10.10">
    <property type="entry name" value="Hexapeptide repeat proteins"/>
    <property type="match status" value="1"/>
</dbReference>
<evidence type="ECO:0000256" key="2">
    <source>
        <dbReference type="ARBA" id="ARBA00022737"/>
    </source>
</evidence>
<dbReference type="GO" id="GO:0016746">
    <property type="term" value="F:acyltransferase activity"/>
    <property type="evidence" value="ECO:0007669"/>
    <property type="project" value="UniProtKB-KW"/>
</dbReference>
<dbReference type="Proteomes" id="UP000675653">
    <property type="component" value="Unassembled WGS sequence"/>
</dbReference>
<dbReference type="InterPro" id="IPR018357">
    <property type="entry name" value="Hexapep_transf_CS"/>
</dbReference>
<evidence type="ECO:0000256" key="1">
    <source>
        <dbReference type="ARBA" id="ARBA00022679"/>
    </source>
</evidence>
<keyword evidence="2" id="KW-0677">Repeat</keyword>
<keyword evidence="5" id="KW-1185">Reference proteome</keyword>
<dbReference type="EMBL" id="JAGRZL010000105">
    <property type="protein sequence ID" value="MBR7631575.1"/>
    <property type="molecule type" value="Genomic_DNA"/>
</dbReference>
<accession>A0ABS5GWS0</accession>
<dbReference type="RefSeq" id="WP_212514925.1">
    <property type="nucleotide sequence ID" value="NZ_CAWQDX010000008.1"/>
</dbReference>
<dbReference type="PANTHER" id="PTHR23416:SF78">
    <property type="entry name" value="LIPOPOLYSACCHARIDE BIOSYNTHESIS O-ACETYL TRANSFERASE WBBJ-RELATED"/>
    <property type="match status" value="1"/>
</dbReference>
<dbReference type="InterPro" id="IPR011004">
    <property type="entry name" value="Trimer_LpxA-like_sf"/>
</dbReference>
<dbReference type="PROSITE" id="PS00101">
    <property type="entry name" value="HEXAPEP_TRANSFERASES"/>
    <property type="match status" value="1"/>
</dbReference>
<gene>
    <name evidence="4" type="ORF">KAT72_21950</name>
</gene>
<reference evidence="4 5" key="1">
    <citation type="submission" date="2021-04" db="EMBL/GenBank/DDBJ databases">
        <title>Draft Genome of Aeromonas popoffii ID682, isolated from a natural water source in Idaho.</title>
        <authorList>
            <person name="Testerman T."/>
            <person name="Graf J."/>
        </authorList>
    </citation>
    <scope>NUCLEOTIDE SEQUENCE [LARGE SCALE GENOMIC DNA]</scope>
    <source>
        <strain evidence="4 5">ID682</strain>
    </source>
</reference>
<name>A0ABS5GWS0_9GAMM</name>
<proteinExistence type="predicted"/>
<keyword evidence="3 4" id="KW-0012">Acyltransferase</keyword>
<evidence type="ECO:0000313" key="5">
    <source>
        <dbReference type="Proteomes" id="UP000675653"/>
    </source>
</evidence>
<keyword evidence="1" id="KW-0808">Transferase</keyword>